<keyword evidence="1" id="KW-1133">Transmembrane helix</keyword>
<dbReference type="AlphaFoldDB" id="A0A9P9I6T5"/>
<feature type="transmembrane region" description="Helical" evidence="1">
    <location>
        <begin position="46"/>
        <end position="71"/>
    </location>
</feature>
<evidence type="ECO:0000313" key="2">
    <source>
        <dbReference type="EMBL" id="KAH7109983.1"/>
    </source>
</evidence>
<organism evidence="2 3">
    <name type="scientific">Dactylonectria macrodidyma</name>
    <dbReference type="NCBI Taxonomy" id="307937"/>
    <lineage>
        <taxon>Eukaryota</taxon>
        <taxon>Fungi</taxon>
        <taxon>Dikarya</taxon>
        <taxon>Ascomycota</taxon>
        <taxon>Pezizomycotina</taxon>
        <taxon>Sordariomycetes</taxon>
        <taxon>Hypocreomycetidae</taxon>
        <taxon>Hypocreales</taxon>
        <taxon>Nectriaceae</taxon>
        <taxon>Dactylonectria</taxon>
    </lineage>
</organism>
<keyword evidence="1" id="KW-0812">Transmembrane</keyword>
<proteinExistence type="predicted"/>
<dbReference type="EMBL" id="JAGMUV010000048">
    <property type="protein sequence ID" value="KAH7109983.1"/>
    <property type="molecule type" value="Genomic_DNA"/>
</dbReference>
<feature type="transmembrane region" description="Helical" evidence="1">
    <location>
        <begin position="503"/>
        <end position="526"/>
    </location>
</feature>
<evidence type="ECO:0000313" key="3">
    <source>
        <dbReference type="Proteomes" id="UP000738349"/>
    </source>
</evidence>
<name>A0A9P9I6T5_9HYPO</name>
<gene>
    <name evidence="2" type="ORF">EDB81DRAFT_832720</name>
</gene>
<sequence length="618" mass="67464">MSQYPSGDTDLSRCNYRDNGQQQAGLLAQDRYTTTSRDNSRQTQSVFLLIFLSFGLVFLVLCLGSILWLAIHGQVLVPMQDTRLTSIAISAGSKVATTIMGITFARSAWASAIPDLVAGRPVNTRRLVSMCRTFMSLGQYQNFSALPWSFKFHILLGSMTLAAMVATSSSFRYDSLPTSGWVTALVSDVAFACPADKVADTNLFICDQGGSNANILTNTSVHAWDYIGEVSTGGQKTVAKFGDFGSKTVGANVTLAALPSGWFPRGMNNLPWMAMWVTCDEREISVDFSGSGYETNTTVYLDNKIAAILDIGNMPQWGSIVHIFLRVNESGPFSSLGEYDVIMLGRDENDGSNMRGVSEDSVTKLGSTYMDLKGYGAVKQGLLGAAARCTFRAKTGGSWQDGLWPPLNHTTNTVWGEIVNDRPTLATAMLNYGASWQYTSVSENSLPGGSVSYIGNNTGKDASFPDLFASYIRNQWALMAYAIPRHTYRKLEQPFFGSGPNKLFISVTLVAIAPCSALVVGILVTLRAWFTTITNKYLVNRVEFESWWLVKALRPDLYPPGFCNATEDSFSKATDEVFVWYGDVRPASEVGHLMLQPTSRPSGRISGIQKGRAYGLTA</sequence>
<keyword evidence="1" id="KW-0472">Membrane</keyword>
<keyword evidence="3" id="KW-1185">Reference proteome</keyword>
<evidence type="ECO:0000256" key="1">
    <source>
        <dbReference type="SAM" id="Phobius"/>
    </source>
</evidence>
<accession>A0A9P9I6T5</accession>
<comment type="caution">
    <text evidence="2">The sequence shown here is derived from an EMBL/GenBank/DDBJ whole genome shotgun (WGS) entry which is preliminary data.</text>
</comment>
<dbReference type="OrthoDB" id="5002670at2759"/>
<protein>
    <submittedName>
        <fullName evidence="2">Uncharacterized protein</fullName>
    </submittedName>
</protein>
<reference evidence="2" key="1">
    <citation type="journal article" date="2021" name="Nat. Commun.">
        <title>Genetic determinants of endophytism in the Arabidopsis root mycobiome.</title>
        <authorList>
            <person name="Mesny F."/>
            <person name="Miyauchi S."/>
            <person name="Thiergart T."/>
            <person name="Pickel B."/>
            <person name="Atanasova L."/>
            <person name="Karlsson M."/>
            <person name="Huettel B."/>
            <person name="Barry K.W."/>
            <person name="Haridas S."/>
            <person name="Chen C."/>
            <person name="Bauer D."/>
            <person name="Andreopoulos W."/>
            <person name="Pangilinan J."/>
            <person name="LaButti K."/>
            <person name="Riley R."/>
            <person name="Lipzen A."/>
            <person name="Clum A."/>
            <person name="Drula E."/>
            <person name="Henrissat B."/>
            <person name="Kohler A."/>
            <person name="Grigoriev I.V."/>
            <person name="Martin F.M."/>
            <person name="Hacquard S."/>
        </authorList>
    </citation>
    <scope>NUCLEOTIDE SEQUENCE</scope>
    <source>
        <strain evidence="2">MPI-CAGE-AT-0147</strain>
    </source>
</reference>
<dbReference type="Proteomes" id="UP000738349">
    <property type="component" value="Unassembled WGS sequence"/>
</dbReference>